<dbReference type="InterPro" id="IPR037607">
    <property type="entry name" value="DGK"/>
</dbReference>
<evidence type="ECO:0000256" key="3">
    <source>
        <dbReference type="ARBA" id="ARBA00012133"/>
    </source>
</evidence>
<keyword evidence="8" id="KW-0346">Stress response</keyword>
<keyword evidence="5" id="KW-0547">Nucleotide-binding</keyword>
<dbReference type="Proteomes" id="UP000245207">
    <property type="component" value="Unassembled WGS sequence"/>
</dbReference>
<dbReference type="PROSITE" id="PS50146">
    <property type="entry name" value="DAGK"/>
    <property type="match status" value="1"/>
</dbReference>
<keyword evidence="4" id="KW-0808">Transferase</keyword>
<evidence type="ECO:0000256" key="2">
    <source>
        <dbReference type="ARBA" id="ARBA00011245"/>
    </source>
</evidence>
<dbReference type="AlphaFoldDB" id="A0A2U1PST7"/>
<reference evidence="10 11" key="1">
    <citation type="journal article" date="2018" name="Mol. Plant">
        <title>The genome of Artemisia annua provides insight into the evolution of Asteraceae family and artemisinin biosynthesis.</title>
        <authorList>
            <person name="Shen Q."/>
            <person name="Zhang L."/>
            <person name="Liao Z."/>
            <person name="Wang S."/>
            <person name="Yan T."/>
            <person name="Shi P."/>
            <person name="Liu M."/>
            <person name="Fu X."/>
            <person name="Pan Q."/>
            <person name="Wang Y."/>
            <person name="Lv Z."/>
            <person name="Lu X."/>
            <person name="Zhang F."/>
            <person name="Jiang W."/>
            <person name="Ma Y."/>
            <person name="Chen M."/>
            <person name="Hao X."/>
            <person name="Li L."/>
            <person name="Tang Y."/>
            <person name="Lv G."/>
            <person name="Zhou Y."/>
            <person name="Sun X."/>
            <person name="Brodelius P.E."/>
            <person name="Rose J.K.C."/>
            <person name="Tang K."/>
        </authorList>
    </citation>
    <scope>NUCLEOTIDE SEQUENCE [LARGE SCALE GENOMIC DNA]</scope>
    <source>
        <strain evidence="11">cv. Huhao1</strain>
        <tissue evidence="10">Leaf</tissue>
    </source>
</reference>
<dbReference type="EMBL" id="PKPP01000775">
    <property type="protein sequence ID" value="PWA88821.1"/>
    <property type="molecule type" value="Genomic_DNA"/>
</dbReference>
<proteinExistence type="inferred from homology"/>
<gene>
    <name evidence="10" type="ORF">CTI12_AA117080</name>
</gene>
<protein>
    <recommendedName>
        <fullName evidence="3">diacylglycerol kinase (ATP)</fullName>
        <ecNumber evidence="3">2.7.1.107</ecNumber>
    </recommendedName>
</protein>
<evidence type="ECO:0000259" key="9">
    <source>
        <dbReference type="PROSITE" id="PS50146"/>
    </source>
</evidence>
<dbReference type="InterPro" id="IPR016064">
    <property type="entry name" value="NAD/diacylglycerol_kinase_sf"/>
</dbReference>
<keyword evidence="6 10" id="KW-0418">Kinase</keyword>
<dbReference type="Pfam" id="PF00609">
    <property type="entry name" value="DAGK_acc"/>
    <property type="match status" value="1"/>
</dbReference>
<feature type="domain" description="DAGKc" evidence="9">
    <location>
        <begin position="119"/>
        <end position="202"/>
    </location>
</feature>
<dbReference type="OrthoDB" id="242257at2759"/>
<comment type="caution">
    <text evidence="10">The sequence shown here is derived from an EMBL/GenBank/DDBJ whole genome shotgun (WGS) entry which is preliminary data.</text>
</comment>
<dbReference type="InterPro" id="IPR000756">
    <property type="entry name" value="Diacylglycerol_kin_accessory"/>
</dbReference>
<dbReference type="GO" id="GO:0005524">
    <property type="term" value="F:ATP binding"/>
    <property type="evidence" value="ECO:0007669"/>
    <property type="project" value="UniProtKB-KW"/>
</dbReference>
<evidence type="ECO:0000256" key="5">
    <source>
        <dbReference type="ARBA" id="ARBA00022741"/>
    </source>
</evidence>
<dbReference type="GO" id="GO:0004143">
    <property type="term" value="F:ATP-dependent diacylglycerol kinase activity"/>
    <property type="evidence" value="ECO:0007669"/>
    <property type="project" value="UniProtKB-EC"/>
</dbReference>
<evidence type="ECO:0000256" key="7">
    <source>
        <dbReference type="ARBA" id="ARBA00022840"/>
    </source>
</evidence>
<dbReference type="GO" id="GO:0016020">
    <property type="term" value="C:membrane"/>
    <property type="evidence" value="ECO:0007669"/>
    <property type="project" value="TreeGrafter"/>
</dbReference>
<organism evidence="10 11">
    <name type="scientific">Artemisia annua</name>
    <name type="common">Sweet wormwood</name>
    <dbReference type="NCBI Taxonomy" id="35608"/>
    <lineage>
        <taxon>Eukaryota</taxon>
        <taxon>Viridiplantae</taxon>
        <taxon>Streptophyta</taxon>
        <taxon>Embryophyta</taxon>
        <taxon>Tracheophyta</taxon>
        <taxon>Spermatophyta</taxon>
        <taxon>Magnoliopsida</taxon>
        <taxon>eudicotyledons</taxon>
        <taxon>Gunneridae</taxon>
        <taxon>Pentapetalae</taxon>
        <taxon>asterids</taxon>
        <taxon>campanulids</taxon>
        <taxon>Asterales</taxon>
        <taxon>Asteraceae</taxon>
        <taxon>Asteroideae</taxon>
        <taxon>Anthemideae</taxon>
        <taxon>Artemisiinae</taxon>
        <taxon>Artemisia</taxon>
    </lineage>
</organism>
<dbReference type="SMART" id="SM00046">
    <property type="entry name" value="DAGKc"/>
    <property type="match status" value="1"/>
</dbReference>
<evidence type="ECO:0000256" key="8">
    <source>
        <dbReference type="ARBA" id="ARBA00023016"/>
    </source>
</evidence>
<dbReference type="EC" id="2.7.1.107" evidence="3"/>
<dbReference type="Gene3D" id="3.40.50.10330">
    <property type="entry name" value="Probable inorganic polyphosphate/atp-NAD kinase, domain 1"/>
    <property type="match status" value="1"/>
</dbReference>
<evidence type="ECO:0000256" key="6">
    <source>
        <dbReference type="ARBA" id="ARBA00022777"/>
    </source>
</evidence>
<dbReference type="InterPro" id="IPR001206">
    <property type="entry name" value="Diacylglycerol_kinase_cat_dom"/>
</dbReference>
<comment type="subunit">
    <text evidence="2">Monomer.</text>
</comment>
<dbReference type="PANTHER" id="PTHR11255">
    <property type="entry name" value="DIACYLGLYCEROL KINASE"/>
    <property type="match status" value="1"/>
</dbReference>
<keyword evidence="7" id="KW-0067">ATP-binding</keyword>
<accession>A0A2U1PST7</accession>
<dbReference type="Pfam" id="PF00781">
    <property type="entry name" value="DAGK_cat"/>
    <property type="match status" value="1"/>
</dbReference>
<comment type="similarity">
    <text evidence="1">Belongs to the eukaryotic diacylglycerol kinase family.</text>
</comment>
<evidence type="ECO:0000256" key="4">
    <source>
        <dbReference type="ARBA" id="ARBA00022679"/>
    </source>
</evidence>
<evidence type="ECO:0000256" key="1">
    <source>
        <dbReference type="ARBA" id="ARBA00009280"/>
    </source>
</evidence>
<sequence length="328" mass="36266">MESPNTVNAVAVRSSFLDTLKGCSFSGIKISKEDLKRKITMHEYLRFAIRDAISEENIEGGKRHADVTNGGGECCECPLVVFDLQNVKPNEFVEYGLGCLEKFAANGDICAKQTRERLRVVVAGGDGTVGWVLGCLGELHKQGRSPIPPTAVIPLGTGNDLSRSFGWGGSFPLIWRSAIKRTLDKATYSPTSRLDSWKLSISMPSGVNLDTPHSLKQTDEVVINQDLEVLGKLPEKVSSYQGVFYNYFSIGMDAQVAYGFHHLRNEKPYLAQGPISNKMIYSGYSCTQGWFFTPCMADPGLRGLKNILRLHVKRLNSSEWELVPIPSR</sequence>
<dbReference type="PANTHER" id="PTHR11255:SF80">
    <property type="entry name" value="EYE-SPECIFIC DIACYLGLYCEROL KINASE"/>
    <property type="match status" value="1"/>
</dbReference>
<evidence type="ECO:0000313" key="10">
    <source>
        <dbReference type="EMBL" id="PWA88821.1"/>
    </source>
</evidence>
<evidence type="ECO:0000313" key="11">
    <source>
        <dbReference type="Proteomes" id="UP000245207"/>
    </source>
</evidence>
<name>A0A2U1PST7_ARTAN</name>
<keyword evidence="11" id="KW-1185">Reference proteome</keyword>
<dbReference type="InterPro" id="IPR017438">
    <property type="entry name" value="ATP-NAD_kinase_N"/>
</dbReference>
<dbReference type="SUPFAM" id="SSF111331">
    <property type="entry name" value="NAD kinase/diacylglycerol kinase-like"/>
    <property type="match status" value="1"/>
</dbReference>
<dbReference type="GO" id="GO:0007200">
    <property type="term" value="P:phospholipase C-activating G protein-coupled receptor signaling pathway"/>
    <property type="evidence" value="ECO:0007669"/>
    <property type="project" value="InterPro"/>
</dbReference>